<evidence type="ECO:0000313" key="5">
    <source>
        <dbReference type="EMBL" id="KAK7500049.1"/>
    </source>
</evidence>
<dbReference type="EMBL" id="JACVVK020000039">
    <property type="protein sequence ID" value="KAK7500049.1"/>
    <property type="molecule type" value="Genomic_DNA"/>
</dbReference>
<accession>A0ABD0LM23</accession>
<dbReference type="GO" id="GO:0016787">
    <property type="term" value="F:hydrolase activity"/>
    <property type="evidence" value="ECO:0007669"/>
    <property type="project" value="UniProtKB-KW"/>
</dbReference>
<evidence type="ECO:0000313" key="6">
    <source>
        <dbReference type="Proteomes" id="UP001519460"/>
    </source>
</evidence>
<feature type="chain" id="PRO_5044529931" description="Carboxylic ester hydrolase" evidence="3">
    <location>
        <begin position="26"/>
        <end position="570"/>
    </location>
</feature>
<feature type="domain" description="Carboxylesterase type B" evidence="4">
    <location>
        <begin position="30"/>
        <end position="550"/>
    </location>
</feature>
<comment type="caution">
    <text evidence="5">The sequence shown here is derived from an EMBL/GenBank/DDBJ whole genome shotgun (WGS) entry which is preliminary data.</text>
</comment>
<dbReference type="Pfam" id="PF00135">
    <property type="entry name" value="COesterase"/>
    <property type="match status" value="1"/>
</dbReference>
<dbReference type="InterPro" id="IPR029058">
    <property type="entry name" value="AB_hydrolase_fold"/>
</dbReference>
<feature type="signal peptide" evidence="3">
    <location>
        <begin position="1"/>
        <end position="25"/>
    </location>
</feature>
<dbReference type="SUPFAM" id="SSF53474">
    <property type="entry name" value="alpha/beta-Hydrolases"/>
    <property type="match status" value="1"/>
</dbReference>
<dbReference type="InterPro" id="IPR051093">
    <property type="entry name" value="Neuroligin/BSAL"/>
</dbReference>
<protein>
    <recommendedName>
        <fullName evidence="3">Carboxylic ester hydrolase</fullName>
        <ecNumber evidence="3">3.1.1.-</ecNumber>
    </recommendedName>
</protein>
<organism evidence="5 6">
    <name type="scientific">Batillaria attramentaria</name>
    <dbReference type="NCBI Taxonomy" id="370345"/>
    <lineage>
        <taxon>Eukaryota</taxon>
        <taxon>Metazoa</taxon>
        <taxon>Spiralia</taxon>
        <taxon>Lophotrochozoa</taxon>
        <taxon>Mollusca</taxon>
        <taxon>Gastropoda</taxon>
        <taxon>Caenogastropoda</taxon>
        <taxon>Sorbeoconcha</taxon>
        <taxon>Cerithioidea</taxon>
        <taxon>Batillariidae</taxon>
        <taxon>Batillaria</taxon>
    </lineage>
</organism>
<keyword evidence="3" id="KW-0732">Signal</keyword>
<dbReference type="PANTHER" id="PTHR43903">
    <property type="entry name" value="NEUROLIGIN"/>
    <property type="match status" value="1"/>
</dbReference>
<evidence type="ECO:0000256" key="2">
    <source>
        <dbReference type="ARBA" id="ARBA00022801"/>
    </source>
</evidence>
<dbReference type="InterPro" id="IPR019826">
    <property type="entry name" value="Carboxylesterase_B_AS"/>
</dbReference>
<dbReference type="PROSITE" id="PS00122">
    <property type="entry name" value="CARBOXYLESTERASE_B_1"/>
    <property type="match status" value="1"/>
</dbReference>
<proteinExistence type="inferred from homology"/>
<dbReference type="EC" id="3.1.1.-" evidence="3"/>
<dbReference type="Proteomes" id="UP001519460">
    <property type="component" value="Unassembled WGS sequence"/>
</dbReference>
<evidence type="ECO:0000256" key="3">
    <source>
        <dbReference type="RuleBase" id="RU361235"/>
    </source>
</evidence>
<dbReference type="Gene3D" id="3.40.50.1820">
    <property type="entry name" value="alpha/beta hydrolase"/>
    <property type="match status" value="1"/>
</dbReference>
<evidence type="ECO:0000259" key="4">
    <source>
        <dbReference type="Pfam" id="PF00135"/>
    </source>
</evidence>
<reference evidence="5 6" key="1">
    <citation type="journal article" date="2023" name="Sci. Data">
        <title>Genome assembly of the Korean intertidal mud-creeper Batillaria attramentaria.</title>
        <authorList>
            <person name="Patra A.K."/>
            <person name="Ho P.T."/>
            <person name="Jun S."/>
            <person name="Lee S.J."/>
            <person name="Kim Y."/>
            <person name="Won Y.J."/>
        </authorList>
    </citation>
    <scope>NUCLEOTIDE SEQUENCE [LARGE SCALE GENOMIC DNA]</scope>
    <source>
        <strain evidence="5">Wonlab-2016</strain>
    </source>
</reference>
<gene>
    <name evidence="5" type="ORF">BaRGS_00008596</name>
</gene>
<keyword evidence="2 3" id="KW-0378">Hydrolase</keyword>
<comment type="similarity">
    <text evidence="1 3">Belongs to the type-B carboxylesterase/lipase family.</text>
</comment>
<keyword evidence="6" id="KW-1185">Reference proteome</keyword>
<dbReference type="AlphaFoldDB" id="A0ABD0LM23"/>
<sequence>MAVLDLSVSCLLLMFVCFSATHVKAQDFNVTVPGVGEIQGREELVTYRDTTQSAVATFRGIPYAEPPVGQLRFAKPVPKAGFTAPFQAFEFGPMCPQPLQGLHVESEDCLHLSVFVPAAHLRATDTTTDPLPVYVWIHGGAFVTGSGDKDVRYLVTFGNIIVVTMNYRLGALGFLTTLDQEAPGNYGLWDQRLALQWVKANIRAFGGDPDKITIGGSSAGGFSVSFQALHAGNEGLFHRFIAESGNAISVTKHRDYAANYTSILGVRLGCDTTTSRAIVSCLRQKNYTDIIGDLGALLPQEPFDLPFGPAEDNDFFTENPTDLIKWPPSKAGLESIKSRDVMLGTTSAEGSVSYNMWVTYLAMSFGENSRAGVSKQLFDAIAKGLLTSQKEHPDQEVVDAMEYEYTDWDDPENSTTLAQSTVDLLTDKHWFVPNVIFSRNHALNNNETGTYLFEFDLNVGNSKLPWLHGAPHVAYDRYVWGAHGNDKEWELSKVFMTYWSNFIKTGNPNSPLPVKEQWLPFDVENEHYLYVDDDVISTRKHCKAKRTDFWLDYVPRVKAAAQRGSRPCAT</sequence>
<dbReference type="InterPro" id="IPR002018">
    <property type="entry name" value="CarbesteraseB"/>
</dbReference>
<evidence type="ECO:0000256" key="1">
    <source>
        <dbReference type="ARBA" id="ARBA00005964"/>
    </source>
</evidence>
<name>A0ABD0LM23_9CAEN</name>